<evidence type="ECO:0008006" key="4">
    <source>
        <dbReference type="Google" id="ProtNLM"/>
    </source>
</evidence>
<reference evidence="2 3" key="1">
    <citation type="journal article" date="2024" name="Commun. Biol.">
        <title>Comparative genomic analysis of thermophilic fungi reveals convergent evolutionary adaptations and gene losses.</title>
        <authorList>
            <person name="Steindorff A.S."/>
            <person name="Aguilar-Pontes M.V."/>
            <person name="Robinson A.J."/>
            <person name="Andreopoulos B."/>
            <person name="LaButti K."/>
            <person name="Kuo A."/>
            <person name="Mondo S."/>
            <person name="Riley R."/>
            <person name="Otillar R."/>
            <person name="Haridas S."/>
            <person name="Lipzen A."/>
            <person name="Grimwood J."/>
            <person name="Schmutz J."/>
            <person name="Clum A."/>
            <person name="Reid I.D."/>
            <person name="Moisan M.C."/>
            <person name="Butler G."/>
            <person name="Nguyen T.T.M."/>
            <person name="Dewar K."/>
            <person name="Conant G."/>
            <person name="Drula E."/>
            <person name="Henrissat B."/>
            <person name="Hansel C."/>
            <person name="Singer S."/>
            <person name="Hutchinson M.I."/>
            <person name="de Vries R.P."/>
            <person name="Natvig D.O."/>
            <person name="Powell A.J."/>
            <person name="Tsang A."/>
            <person name="Grigoriev I.V."/>
        </authorList>
    </citation>
    <scope>NUCLEOTIDE SEQUENCE [LARGE SCALE GENOMIC DNA]</scope>
    <source>
        <strain evidence="2 3">ATCC 24622</strain>
    </source>
</reference>
<proteinExistence type="predicted"/>
<keyword evidence="1" id="KW-0812">Transmembrane</keyword>
<dbReference type="EMBL" id="JAZHXJ010003359">
    <property type="protein sequence ID" value="KAL1835223.1"/>
    <property type="molecule type" value="Genomic_DNA"/>
</dbReference>
<gene>
    <name evidence="2" type="ORF">VTK73DRAFT_5983</name>
</gene>
<evidence type="ECO:0000256" key="1">
    <source>
        <dbReference type="SAM" id="Phobius"/>
    </source>
</evidence>
<dbReference type="Proteomes" id="UP001586593">
    <property type="component" value="Unassembled WGS sequence"/>
</dbReference>
<sequence length="98" mass="10973">MMSATSTTKGGFLLLSFVPVSVSCFFSRPLSWLDCVESRRQRLFVSLVASRLPVSFRLALLRYLLVLSSCLVFSPRLLTQAEYPRVPTWLAESSSPPT</sequence>
<protein>
    <recommendedName>
        <fullName evidence="4">Secreted protein</fullName>
    </recommendedName>
</protein>
<keyword evidence="3" id="KW-1185">Reference proteome</keyword>
<keyword evidence="1" id="KW-1133">Transmembrane helix</keyword>
<name>A0ABR3V068_9PEZI</name>
<keyword evidence="1" id="KW-0472">Membrane</keyword>
<comment type="caution">
    <text evidence="2">The sequence shown here is derived from an EMBL/GenBank/DDBJ whole genome shotgun (WGS) entry which is preliminary data.</text>
</comment>
<accession>A0ABR3V068</accession>
<evidence type="ECO:0000313" key="2">
    <source>
        <dbReference type="EMBL" id="KAL1835223.1"/>
    </source>
</evidence>
<organism evidence="2 3">
    <name type="scientific">Phialemonium thermophilum</name>
    <dbReference type="NCBI Taxonomy" id="223376"/>
    <lineage>
        <taxon>Eukaryota</taxon>
        <taxon>Fungi</taxon>
        <taxon>Dikarya</taxon>
        <taxon>Ascomycota</taxon>
        <taxon>Pezizomycotina</taxon>
        <taxon>Sordariomycetes</taxon>
        <taxon>Sordariomycetidae</taxon>
        <taxon>Cephalothecales</taxon>
        <taxon>Cephalothecaceae</taxon>
        <taxon>Phialemonium</taxon>
    </lineage>
</organism>
<evidence type="ECO:0000313" key="3">
    <source>
        <dbReference type="Proteomes" id="UP001586593"/>
    </source>
</evidence>
<feature type="transmembrane region" description="Helical" evidence="1">
    <location>
        <begin position="12"/>
        <end position="33"/>
    </location>
</feature>